<dbReference type="SMART" id="SM00312">
    <property type="entry name" value="PX"/>
    <property type="match status" value="1"/>
</dbReference>
<dbReference type="SUPFAM" id="SSF103657">
    <property type="entry name" value="BAR/IMD domain-like"/>
    <property type="match status" value="1"/>
</dbReference>
<dbReference type="PROSITE" id="PS50195">
    <property type="entry name" value="PX"/>
    <property type="match status" value="1"/>
</dbReference>
<dbReference type="Gene3D" id="1.20.1270.60">
    <property type="entry name" value="Arfaptin homology (AH) domain/BAR domain"/>
    <property type="match status" value="1"/>
</dbReference>
<dbReference type="EMBL" id="HBEA01013771">
    <property type="protein sequence ID" value="CAD8260996.1"/>
    <property type="molecule type" value="Transcribed_RNA"/>
</dbReference>
<feature type="compositionally biased region" description="Low complexity" evidence="2">
    <location>
        <begin position="399"/>
        <end position="411"/>
    </location>
</feature>
<evidence type="ECO:0000313" key="4">
    <source>
        <dbReference type="EMBL" id="CAD8260996.1"/>
    </source>
</evidence>
<reference evidence="4" key="1">
    <citation type="submission" date="2021-01" db="EMBL/GenBank/DDBJ databases">
        <authorList>
            <person name="Corre E."/>
            <person name="Pelletier E."/>
            <person name="Niang G."/>
            <person name="Scheremetjew M."/>
            <person name="Finn R."/>
            <person name="Kale V."/>
            <person name="Holt S."/>
            <person name="Cochrane G."/>
            <person name="Meng A."/>
            <person name="Brown T."/>
            <person name="Cohen L."/>
        </authorList>
    </citation>
    <scope>NUCLEOTIDE SEQUENCE</scope>
    <source>
        <strain evidence="4">CCMP2078</strain>
    </source>
</reference>
<dbReference type="GO" id="GO:0035091">
    <property type="term" value="F:phosphatidylinositol binding"/>
    <property type="evidence" value="ECO:0007669"/>
    <property type="project" value="InterPro"/>
</dbReference>
<dbReference type="CDD" id="cd07596">
    <property type="entry name" value="BAR_SNX"/>
    <property type="match status" value="1"/>
</dbReference>
<keyword evidence="1" id="KW-0175">Coiled coil</keyword>
<feature type="region of interest" description="Disordered" evidence="2">
    <location>
        <begin position="386"/>
        <end position="412"/>
    </location>
</feature>
<sequence>MEHFLNISVSDPIKRTDGVLSYTTYKVNTQSNRPDMGGTSFSVIRRFNHFKVLHKELSKEFPGAIIPPLPEKSLLNRFEEEFVETRRRNLERFLERVALHLELRTSAHFVKFLTLEESDLAHWEDDPSSEGDGQQGFMGWVKQTVKNAKVLSTQLGATPGMNPNPTPEDLRFEELTTYIKNLEVQMDSVATHARALKERNAALGKGLFDFGLAFTLLGNAETSEIGEALASMGKVADKLSQITTEHAHREAVQFEDPLSDYARIVGAVRVALQKRDEMRVRLGVAQSELALKEAALARVRFVPGKESKVAPAESDVEQAKQAVEQAERVFEEVTTRVIAEVDRFKREKAEDMRRISLDYIRLQIEYNQKVERAWAELLEKFNPAADGAAAPTLPPLQEPTPTETPAQVPMQVPMPVPVPAPVPVPTPTPAVAPLAAKDEAVAQNPEQNPEANAAASSVPEPADDDLNLLM</sequence>
<gene>
    <name evidence="4" type="ORF">PPYR1160_LOCUS10498</name>
</gene>
<dbReference type="Pfam" id="PF09325">
    <property type="entry name" value="Vps5"/>
    <property type="match status" value="1"/>
</dbReference>
<evidence type="ECO:0000256" key="1">
    <source>
        <dbReference type="SAM" id="Coils"/>
    </source>
</evidence>
<feature type="region of interest" description="Disordered" evidence="2">
    <location>
        <begin position="426"/>
        <end position="470"/>
    </location>
</feature>
<dbReference type="SUPFAM" id="SSF64268">
    <property type="entry name" value="PX domain"/>
    <property type="match status" value="1"/>
</dbReference>
<dbReference type="PANTHER" id="PTHR10555">
    <property type="entry name" value="SORTING NEXIN"/>
    <property type="match status" value="1"/>
</dbReference>
<evidence type="ECO:0000259" key="3">
    <source>
        <dbReference type="PROSITE" id="PS50195"/>
    </source>
</evidence>
<feature type="coiled-coil region" evidence="1">
    <location>
        <begin position="309"/>
        <end position="336"/>
    </location>
</feature>
<protein>
    <recommendedName>
        <fullName evidence="3">PX domain-containing protein</fullName>
    </recommendedName>
</protein>
<dbReference type="InterPro" id="IPR036871">
    <property type="entry name" value="PX_dom_sf"/>
</dbReference>
<evidence type="ECO:0000256" key="2">
    <source>
        <dbReference type="SAM" id="MobiDB-lite"/>
    </source>
</evidence>
<accession>A0A7R9UCE3</accession>
<dbReference type="InterPro" id="IPR027267">
    <property type="entry name" value="AH/BAR_dom_sf"/>
</dbReference>
<dbReference type="InterPro" id="IPR015404">
    <property type="entry name" value="Vps5_C"/>
</dbReference>
<dbReference type="AlphaFoldDB" id="A0A7R9UCE3"/>
<feature type="compositionally biased region" description="Low complexity" evidence="2">
    <location>
        <begin position="442"/>
        <end position="455"/>
    </location>
</feature>
<dbReference type="Gene3D" id="3.30.1520.10">
    <property type="entry name" value="Phox-like domain"/>
    <property type="match status" value="1"/>
</dbReference>
<dbReference type="Pfam" id="PF00787">
    <property type="entry name" value="PX"/>
    <property type="match status" value="1"/>
</dbReference>
<name>A0A7R9UCE3_9STRA</name>
<feature type="domain" description="PX" evidence="3">
    <location>
        <begin position="3"/>
        <end position="120"/>
    </location>
</feature>
<organism evidence="4">
    <name type="scientific">Pinguiococcus pyrenoidosus</name>
    <dbReference type="NCBI Taxonomy" id="172671"/>
    <lineage>
        <taxon>Eukaryota</taxon>
        <taxon>Sar</taxon>
        <taxon>Stramenopiles</taxon>
        <taxon>Ochrophyta</taxon>
        <taxon>Pinguiophyceae</taxon>
        <taxon>Pinguiochrysidales</taxon>
        <taxon>Pinguiochrysidaceae</taxon>
        <taxon>Pinguiococcus</taxon>
    </lineage>
</organism>
<dbReference type="PANTHER" id="PTHR10555:SF170">
    <property type="entry name" value="FI18122P1"/>
    <property type="match status" value="1"/>
</dbReference>
<dbReference type="InterPro" id="IPR001683">
    <property type="entry name" value="PX_dom"/>
</dbReference>
<proteinExistence type="predicted"/>
<dbReference type="GO" id="GO:0005768">
    <property type="term" value="C:endosome"/>
    <property type="evidence" value="ECO:0007669"/>
    <property type="project" value="TreeGrafter"/>
</dbReference>
<feature type="compositionally biased region" description="Acidic residues" evidence="2">
    <location>
        <begin position="461"/>
        <end position="470"/>
    </location>
</feature>